<organism evidence="1 2">
    <name type="scientific">Sphagnum jensenii</name>
    <dbReference type="NCBI Taxonomy" id="128206"/>
    <lineage>
        <taxon>Eukaryota</taxon>
        <taxon>Viridiplantae</taxon>
        <taxon>Streptophyta</taxon>
        <taxon>Embryophyta</taxon>
        <taxon>Bryophyta</taxon>
        <taxon>Sphagnophytina</taxon>
        <taxon>Sphagnopsida</taxon>
        <taxon>Sphagnales</taxon>
        <taxon>Sphagnaceae</taxon>
        <taxon>Sphagnum</taxon>
    </lineage>
</organism>
<reference evidence="1" key="1">
    <citation type="submission" date="2024-02" db="EMBL/GenBank/DDBJ databases">
        <authorList>
            <consortium name="ELIXIR-Norway"/>
            <consortium name="Elixir Norway"/>
        </authorList>
    </citation>
    <scope>NUCLEOTIDE SEQUENCE</scope>
</reference>
<evidence type="ECO:0000313" key="2">
    <source>
        <dbReference type="Proteomes" id="UP001497444"/>
    </source>
</evidence>
<gene>
    <name evidence="1" type="ORF">CSSPJE1EN1_LOCUS9895</name>
</gene>
<dbReference type="InterPro" id="IPR029063">
    <property type="entry name" value="SAM-dependent_MTases_sf"/>
</dbReference>
<dbReference type="Proteomes" id="UP001497444">
    <property type="component" value="Chromosome 16"/>
</dbReference>
<keyword evidence="2" id="KW-1185">Reference proteome</keyword>
<name>A0ABP0WG31_9BRYO</name>
<protein>
    <submittedName>
        <fullName evidence="1">Uncharacterized protein</fullName>
    </submittedName>
</protein>
<proteinExistence type="predicted"/>
<dbReference type="SUPFAM" id="SSF53335">
    <property type="entry name" value="S-adenosyl-L-methionine-dependent methyltransferases"/>
    <property type="match status" value="1"/>
</dbReference>
<dbReference type="EMBL" id="OZ020111">
    <property type="protein sequence ID" value="CAK9264417.1"/>
    <property type="molecule type" value="Genomic_DNA"/>
</dbReference>
<accession>A0ABP0WG31</accession>
<evidence type="ECO:0000313" key="1">
    <source>
        <dbReference type="EMBL" id="CAK9264417.1"/>
    </source>
</evidence>
<sequence length="214" mass="23486">MTDCPPAMRSSQEEDTCAAGHASLGSLFSLEFLISAFADKYWEWVTNESLDGPALSEDVNKLLLYCYIEKDYYDLIHINSFGSNSIFCGSALASVVHAGEHRPYNVLASYGAFVKPMPFTNELGIQMLIGVVMYVQNVSRHYNFVAHCCICGEMQVVKWNSLGHSTCSCSSFTQGPSTVTLSGCSTCQSHIASNAIKTSAPMCLRVEITWSLMQ</sequence>